<protein>
    <submittedName>
        <fullName evidence="2">Uncharacterized protein</fullName>
    </submittedName>
</protein>
<evidence type="ECO:0000313" key="3">
    <source>
        <dbReference type="Proteomes" id="UP001314263"/>
    </source>
</evidence>
<accession>A0AAV1IKV2</accession>
<feature type="compositionally biased region" description="Polar residues" evidence="1">
    <location>
        <begin position="282"/>
        <end position="304"/>
    </location>
</feature>
<feature type="compositionally biased region" description="Basic and acidic residues" evidence="1">
    <location>
        <begin position="713"/>
        <end position="727"/>
    </location>
</feature>
<feature type="compositionally biased region" description="Low complexity" evidence="1">
    <location>
        <begin position="744"/>
        <end position="754"/>
    </location>
</feature>
<feature type="compositionally biased region" description="Basic and acidic residues" evidence="1">
    <location>
        <begin position="460"/>
        <end position="483"/>
    </location>
</feature>
<gene>
    <name evidence="2" type="ORF">CVIRNUC_009766</name>
</gene>
<reference evidence="2 3" key="1">
    <citation type="submission" date="2023-10" db="EMBL/GenBank/DDBJ databases">
        <authorList>
            <person name="Maclean D."/>
            <person name="Macfadyen A."/>
        </authorList>
    </citation>
    <scope>NUCLEOTIDE SEQUENCE [LARGE SCALE GENOMIC DNA]</scope>
</reference>
<feature type="compositionally biased region" description="Polar residues" evidence="1">
    <location>
        <begin position="315"/>
        <end position="325"/>
    </location>
</feature>
<dbReference type="Proteomes" id="UP001314263">
    <property type="component" value="Unassembled WGS sequence"/>
</dbReference>
<feature type="region of interest" description="Disordered" evidence="1">
    <location>
        <begin position="282"/>
        <end position="883"/>
    </location>
</feature>
<feature type="compositionally biased region" description="Polar residues" evidence="1">
    <location>
        <begin position="430"/>
        <end position="441"/>
    </location>
</feature>
<feature type="compositionally biased region" description="Low complexity" evidence="1">
    <location>
        <begin position="557"/>
        <end position="570"/>
    </location>
</feature>
<comment type="caution">
    <text evidence="2">The sequence shown here is derived from an EMBL/GenBank/DDBJ whole genome shotgun (WGS) entry which is preliminary data.</text>
</comment>
<feature type="compositionally biased region" description="Acidic residues" evidence="1">
    <location>
        <begin position="409"/>
        <end position="420"/>
    </location>
</feature>
<name>A0AAV1IKV2_9CHLO</name>
<dbReference type="AlphaFoldDB" id="A0AAV1IKV2"/>
<feature type="compositionally biased region" description="Basic and acidic residues" evidence="1">
    <location>
        <begin position="816"/>
        <end position="850"/>
    </location>
</feature>
<feature type="compositionally biased region" description="Polar residues" evidence="1">
    <location>
        <begin position="851"/>
        <end position="874"/>
    </location>
</feature>
<feature type="region of interest" description="Disordered" evidence="1">
    <location>
        <begin position="151"/>
        <end position="196"/>
    </location>
</feature>
<dbReference type="EMBL" id="CAUYUE010000015">
    <property type="protein sequence ID" value="CAK0786553.1"/>
    <property type="molecule type" value="Genomic_DNA"/>
</dbReference>
<evidence type="ECO:0000256" key="1">
    <source>
        <dbReference type="SAM" id="MobiDB-lite"/>
    </source>
</evidence>
<feature type="compositionally biased region" description="Low complexity" evidence="1">
    <location>
        <begin position="367"/>
        <end position="386"/>
    </location>
</feature>
<feature type="compositionally biased region" description="Low complexity" evidence="1">
    <location>
        <begin position="588"/>
        <end position="616"/>
    </location>
</feature>
<sequence>MQGLKEHHVRASGRPWLVKVVTDLGTRLWVYIEPHLLVKDLQGAIELDHRAAFPACGDVTCQLISMLEYEDGRDEPNAVSSKYCLQDVLGRPGARVYAEFLDKASKAPACHLNNAPPLQIGLSPAAPQSDTFNRSYTRGTVCETTRLPPLTAAELSAPQAQAQQGLKRRLDDAQDESQQAGSKRRRHGANADGMQAAAAAPAAEVAGHAAGTALLGVVQKADGGAHKKHALPSSAGPAHQAHVTSLAALGRQIDGSEHALYPVKSALHESSQHALNGIATEQAVQHQQHMPSPMRRQQNSSRQGQAAGAPIDATSVEQPQRTGNAPKQGRQPEVSSSSSEEGSEDERAPESAIYDSFGQMVPEQGSQQQKDAQHGAQAQQQAIQAALKASPGVVQVSPGVLQHKSNSIESEELSSSEEEDRPATMPNGAQHAQQLKGTVSTADPEAQQPGSAHADMAGLGREEEASSSGDEDRALGATAEDKTPAQQAAVPNGSLHPQGDSSSSSSSKEQSEGSDKAGRSPQPEPKPSKAAPAAQQLLFSTLAAQGPDRPASKAMSSREGGSSSSSGVESESSEEEAVPPPALSAEGALPAHQHALPAPAPQQAQKPAEAQSSSSGEESESLEREEPQPPLPVPSKAAAAQQHKTPKEDLPDWIAHAVGDGKGDWTSSSEAGSEPNRASGKGAQARQSAPVASKQEGATETVAGQGRPTPSGSEREGGERSHAKHPDQAAGSAPHQAPPGKGKQAAAMATQPQADADRDAGAAAAGPQAVEPPARRTRHRRAKAQEAALGHTGQKRAAQSGSQLQDRALPDSGASTKEHLSDSAEAEHAKGAEVAQEAKTRTLDVIEGSKSESPSNASQPSAEPPSSGSEQEGTPGSGVRMISEAEYRELQLIREAAEKANSSSIRVILEAQTAKKRAAGLQQRPSASPLSDVALVDQEVKRAAEEHKAAQEAKLKAGAESYFSQKPKDLTNQRDLRLLLLKALHLIVGYEQGTNLKSCAEMFRDAQRPDWWPLEKWNKAQVDRKLLDLQKVYGVARQRWQAMHKAIKEREQNGKKP</sequence>
<organism evidence="2 3">
    <name type="scientific">Coccomyxa viridis</name>
    <dbReference type="NCBI Taxonomy" id="1274662"/>
    <lineage>
        <taxon>Eukaryota</taxon>
        <taxon>Viridiplantae</taxon>
        <taxon>Chlorophyta</taxon>
        <taxon>core chlorophytes</taxon>
        <taxon>Trebouxiophyceae</taxon>
        <taxon>Trebouxiophyceae incertae sedis</taxon>
        <taxon>Coccomyxaceae</taxon>
        <taxon>Coccomyxa</taxon>
    </lineage>
</organism>
<feature type="compositionally biased region" description="Basic and acidic residues" evidence="1">
    <location>
        <begin position="509"/>
        <end position="518"/>
    </location>
</feature>
<feature type="compositionally biased region" description="Low complexity" evidence="1">
    <location>
        <begin position="498"/>
        <end position="508"/>
    </location>
</feature>
<keyword evidence="3" id="KW-1185">Reference proteome</keyword>
<proteinExistence type="predicted"/>
<evidence type="ECO:0000313" key="2">
    <source>
        <dbReference type="EMBL" id="CAK0786553.1"/>
    </source>
</evidence>
<feature type="compositionally biased region" description="Low complexity" evidence="1">
    <location>
        <begin position="761"/>
        <end position="772"/>
    </location>
</feature>